<feature type="region of interest" description="Disordered" evidence="5">
    <location>
        <begin position="147"/>
        <end position="167"/>
    </location>
</feature>
<keyword evidence="2" id="KW-0813">Transport</keyword>
<dbReference type="EMBL" id="SCHC01000002">
    <property type="protein sequence ID" value="TBW76922.1"/>
    <property type="molecule type" value="Genomic_DNA"/>
</dbReference>
<dbReference type="PANTHER" id="PTHR47737:SF1">
    <property type="entry name" value="GLYCINE BETAINE_PROLINE BETAINE TRANSPORT SYSTEM PERMEASE PROTEIN PROW"/>
    <property type="match status" value="1"/>
</dbReference>
<keyword evidence="4" id="KW-0472">Membrane</keyword>
<evidence type="ECO:0000313" key="11">
    <source>
        <dbReference type="Proteomes" id="UP000291949"/>
    </source>
</evidence>
<feature type="chain" id="PRO_5044662205" evidence="6">
    <location>
        <begin position="20"/>
        <end position="324"/>
    </location>
</feature>
<evidence type="ECO:0000313" key="13">
    <source>
        <dbReference type="Proteomes" id="UP000550736"/>
    </source>
</evidence>
<dbReference type="CDD" id="cd13639">
    <property type="entry name" value="PBP2_OpuAC_like"/>
    <property type="match status" value="1"/>
</dbReference>
<protein>
    <submittedName>
        <fullName evidence="10">Glycine betaine ABC transporter substrate-binding protein</fullName>
    </submittedName>
</protein>
<gene>
    <name evidence="10" type="ORF">EQ811_08670</name>
    <name evidence="9" type="ORF">HHM13_08415</name>
    <name evidence="8" type="ORF">HHM24_09665</name>
</gene>
<comment type="caution">
    <text evidence="10">The sequence shown here is derived from an EMBL/GenBank/DDBJ whole genome shotgun (WGS) entry which is preliminary data.</text>
</comment>
<dbReference type="GO" id="GO:0043190">
    <property type="term" value="C:ATP-binding cassette (ABC) transporter complex"/>
    <property type="evidence" value="ECO:0007669"/>
    <property type="project" value="InterPro"/>
</dbReference>
<dbReference type="RefSeq" id="WP_002454190.1">
    <property type="nucleotide sequence ID" value="NZ_AP014956.1"/>
</dbReference>
<keyword evidence="3" id="KW-1003">Cell membrane</keyword>
<feature type="signal peptide" evidence="6">
    <location>
        <begin position="1"/>
        <end position="19"/>
    </location>
</feature>
<dbReference type="EMBL" id="JABBMI010000069">
    <property type="protein sequence ID" value="NMK54988.1"/>
    <property type="molecule type" value="Genomic_DNA"/>
</dbReference>
<evidence type="ECO:0000256" key="3">
    <source>
        <dbReference type="ARBA" id="ARBA00022475"/>
    </source>
</evidence>
<sequence>MFKKSSFKVLGLLATLALAIVLSACGNGGNGSSSGGNTSLGKKDVNIPYIASDNSTPRSLVIAEVLKKAGYNVTTTPVQASGPLYASVSQDSDSFHASGIFPSTDKSFYNKFKSNLTVYDKKNLVDNVKVGLAVPKYEQDIDSISDLNSKKSTTSSNTGNSSNSFGKSVDWTIQGTDARNGVMKQTKSELDDGQLDKYSLKESSDQDQFKTIQKAYKQQKPIVFTAMEPSWFSKELDIKMLKDPEKIYGKDDEHINLVFNKNFKDDHPAAYTIATRISDNWSKDDEEKLAKKIFKDNKNPEDVAKDYVDNHDTKVDKWLKGIDH</sequence>
<evidence type="ECO:0000313" key="12">
    <source>
        <dbReference type="Proteomes" id="UP000538955"/>
    </source>
</evidence>
<reference evidence="12 13" key="2">
    <citation type="submission" date="2020-04" db="EMBL/GenBank/DDBJ databases">
        <title>The Epidemiology and Molecular Characteristics of Linezolid-Resistant Staphylococcus capitis in Huashan Hospital, Shanghai.</title>
        <authorList>
            <person name="Ding L."/>
            <person name="Li P."/>
            <person name="Yang Y."/>
            <person name="Lin D."/>
            <person name="Xu X."/>
        </authorList>
    </citation>
    <scope>NUCLEOTIDE SEQUENCE [LARGE SCALE GENOMIC DNA]</scope>
    <source>
        <strain evidence="9 13">12-86</strain>
        <strain evidence="8 12">17-84</strain>
    </source>
</reference>
<keyword evidence="6" id="KW-0732">Signal</keyword>
<dbReference type="Gene3D" id="3.10.105.10">
    <property type="entry name" value="Dipeptide-binding Protein, Domain 3"/>
    <property type="match status" value="2"/>
</dbReference>
<reference evidence="10 11" key="1">
    <citation type="journal article" date="2019" name="Sci. Transl. Med.">
        <title>Quorum sensing between bacterial species on the skin protects against epidermal injury in atopic dermatitis.</title>
        <authorList>
            <person name="Williams M.R."/>
        </authorList>
    </citation>
    <scope>NUCLEOTIDE SEQUENCE [LARGE SCALE GENOMIC DNA]</scope>
    <source>
        <strain evidence="10 11">H8</strain>
    </source>
</reference>
<dbReference type="PROSITE" id="PS51257">
    <property type="entry name" value="PROKAR_LIPOPROTEIN"/>
    <property type="match status" value="1"/>
</dbReference>
<evidence type="ECO:0000256" key="4">
    <source>
        <dbReference type="ARBA" id="ARBA00023136"/>
    </source>
</evidence>
<dbReference type="GO" id="GO:0031460">
    <property type="term" value="P:glycine betaine transport"/>
    <property type="evidence" value="ECO:0007669"/>
    <property type="project" value="TreeGrafter"/>
</dbReference>
<feature type="compositionally biased region" description="Low complexity" evidence="5">
    <location>
        <begin position="150"/>
        <end position="167"/>
    </location>
</feature>
<name>A0A7X9WBT3_STACP</name>
<dbReference type="GO" id="GO:0005275">
    <property type="term" value="F:amine transmembrane transporter activity"/>
    <property type="evidence" value="ECO:0007669"/>
    <property type="project" value="TreeGrafter"/>
</dbReference>
<dbReference type="InterPro" id="IPR007210">
    <property type="entry name" value="ABC_Gly_betaine_transp_sub-bd"/>
</dbReference>
<evidence type="ECO:0000313" key="8">
    <source>
        <dbReference type="EMBL" id="NMK54988.1"/>
    </source>
</evidence>
<dbReference type="Gene3D" id="3.40.190.100">
    <property type="entry name" value="Glycine betaine-binding periplasmic protein, domain 2"/>
    <property type="match status" value="1"/>
</dbReference>
<evidence type="ECO:0000256" key="1">
    <source>
        <dbReference type="ARBA" id="ARBA00004236"/>
    </source>
</evidence>
<accession>A0A7X9WBT3</accession>
<dbReference type="Pfam" id="PF04069">
    <property type="entry name" value="OpuAC"/>
    <property type="match status" value="1"/>
</dbReference>
<dbReference type="PANTHER" id="PTHR47737">
    <property type="entry name" value="GLYCINE BETAINE/PROLINE BETAINE TRANSPORT SYSTEM PERMEASE PROTEIN PROW"/>
    <property type="match status" value="1"/>
</dbReference>
<dbReference type="Proteomes" id="UP000291949">
    <property type="component" value="Unassembled WGS sequence"/>
</dbReference>
<dbReference type="GO" id="GO:0015226">
    <property type="term" value="F:carnitine transmembrane transporter activity"/>
    <property type="evidence" value="ECO:0007669"/>
    <property type="project" value="TreeGrafter"/>
</dbReference>
<organism evidence="10 11">
    <name type="scientific">Staphylococcus capitis</name>
    <dbReference type="NCBI Taxonomy" id="29388"/>
    <lineage>
        <taxon>Bacteria</taxon>
        <taxon>Bacillati</taxon>
        <taxon>Bacillota</taxon>
        <taxon>Bacilli</taxon>
        <taxon>Bacillales</taxon>
        <taxon>Staphylococcaceae</taxon>
        <taxon>Staphylococcus</taxon>
    </lineage>
</organism>
<proteinExistence type="predicted"/>
<dbReference type="EMBL" id="JABBLX010000023">
    <property type="protein sequence ID" value="NMK98113.1"/>
    <property type="molecule type" value="Genomic_DNA"/>
</dbReference>
<keyword evidence="12" id="KW-1185">Reference proteome</keyword>
<comment type="subcellular location">
    <subcellularLocation>
        <location evidence="1">Cell membrane</location>
    </subcellularLocation>
</comment>
<feature type="domain" description="ABC-type glycine betaine transport system substrate-binding" evidence="7">
    <location>
        <begin position="43"/>
        <end position="309"/>
    </location>
</feature>
<evidence type="ECO:0000256" key="6">
    <source>
        <dbReference type="SAM" id="SignalP"/>
    </source>
</evidence>
<dbReference type="GO" id="GO:0015871">
    <property type="term" value="P:choline transport"/>
    <property type="evidence" value="ECO:0007669"/>
    <property type="project" value="TreeGrafter"/>
</dbReference>
<evidence type="ECO:0000313" key="9">
    <source>
        <dbReference type="EMBL" id="NMK98113.1"/>
    </source>
</evidence>
<dbReference type="SUPFAM" id="SSF53850">
    <property type="entry name" value="Periplasmic binding protein-like II"/>
    <property type="match status" value="1"/>
</dbReference>
<evidence type="ECO:0000313" key="10">
    <source>
        <dbReference type="EMBL" id="TBW76922.1"/>
    </source>
</evidence>
<evidence type="ECO:0000256" key="2">
    <source>
        <dbReference type="ARBA" id="ARBA00022448"/>
    </source>
</evidence>
<dbReference type="AlphaFoldDB" id="A0A7X9WBT3"/>
<dbReference type="Proteomes" id="UP000538955">
    <property type="component" value="Unassembled WGS sequence"/>
</dbReference>
<dbReference type="Proteomes" id="UP000550736">
    <property type="component" value="Unassembled WGS sequence"/>
</dbReference>
<evidence type="ECO:0000259" key="7">
    <source>
        <dbReference type="Pfam" id="PF04069"/>
    </source>
</evidence>
<evidence type="ECO:0000256" key="5">
    <source>
        <dbReference type="SAM" id="MobiDB-lite"/>
    </source>
</evidence>